<feature type="region of interest" description="Disordered" evidence="1">
    <location>
        <begin position="1"/>
        <end position="47"/>
    </location>
</feature>
<feature type="compositionally biased region" description="Low complexity" evidence="1">
    <location>
        <begin position="605"/>
        <end position="629"/>
    </location>
</feature>
<organism evidence="2">
    <name type="scientific">Opuntia streptacantha</name>
    <name type="common">Prickly pear cactus</name>
    <name type="synonym">Opuntia cardona</name>
    <dbReference type="NCBI Taxonomy" id="393608"/>
    <lineage>
        <taxon>Eukaryota</taxon>
        <taxon>Viridiplantae</taxon>
        <taxon>Streptophyta</taxon>
        <taxon>Embryophyta</taxon>
        <taxon>Tracheophyta</taxon>
        <taxon>Spermatophyta</taxon>
        <taxon>Magnoliopsida</taxon>
        <taxon>eudicotyledons</taxon>
        <taxon>Gunneridae</taxon>
        <taxon>Pentapetalae</taxon>
        <taxon>Caryophyllales</taxon>
        <taxon>Cactineae</taxon>
        <taxon>Cactaceae</taxon>
        <taxon>Opuntioideae</taxon>
        <taxon>Opuntia</taxon>
    </lineage>
</organism>
<dbReference type="EMBL" id="GISG01279439">
    <property type="protein sequence ID" value="MBA4678476.1"/>
    <property type="molecule type" value="Transcribed_RNA"/>
</dbReference>
<feature type="compositionally biased region" description="Polar residues" evidence="1">
    <location>
        <begin position="14"/>
        <end position="26"/>
    </location>
</feature>
<feature type="compositionally biased region" description="Polar residues" evidence="1">
    <location>
        <begin position="743"/>
        <end position="763"/>
    </location>
</feature>
<dbReference type="PANTHER" id="PTHR10378">
    <property type="entry name" value="LIM DOMAIN-BINDING PROTEIN"/>
    <property type="match status" value="1"/>
</dbReference>
<evidence type="ECO:0000313" key="2">
    <source>
        <dbReference type="EMBL" id="MBA4678476.1"/>
    </source>
</evidence>
<feature type="region of interest" description="Disordered" evidence="1">
    <location>
        <begin position="592"/>
        <end position="650"/>
    </location>
</feature>
<reference evidence="2" key="2">
    <citation type="submission" date="2020-07" db="EMBL/GenBank/DDBJ databases">
        <authorList>
            <person name="Vera ALvarez R."/>
            <person name="Arias-Moreno D.M."/>
            <person name="Jimenez-Jacinto V."/>
            <person name="Jimenez-Bremont J.F."/>
            <person name="Swaminathan K."/>
            <person name="Moose S.P."/>
            <person name="Guerrero-Gonzalez M.L."/>
            <person name="Marino-Ramirez L."/>
            <person name="Landsman D."/>
            <person name="Rodriguez-Kessler M."/>
            <person name="Delgado-Sanchez P."/>
        </authorList>
    </citation>
    <scope>NUCLEOTIDE SEQUENCE</scope>
    <source>
        <tissue evidence="2">Cladode</tissue>
    </source>
</reference>
<feature type="compositionally biased region" description="Low complexity" evidence="1">
    <location>
        <begin position="724"/>
        <end position="737"/>
    </location>
</feature>
<feature type="region of interest" description="Disordered" evidence="1">
    <location>
        <begin position="681"/>
        <end position="775"/>
    </location>
</feature>
<dbReference type="InterPro" id="IPR029005">
    <property type="entry name" value="LIM-bd/SEUSS"/>
</dbReference>
<feature type="compositionally biased region" description="Low complexity" evidence="1">
    <location>
        <begin position="234"/>
        <end position="266"/>
    </location>
</feature>
<evidence type="ECO:0008006" key="3">
    <source>
        <dbReference type="Google" id="ProtNLM"/>
    </source>
</evidence>
<feature type="compositionally biased region" description="Polar residues" evidence="1">
    <location>
        <begin position="124"/>
        <end position="146"/>
    </location>
</feature>
<accession>A0A7C9AY72</accession>
<feature type="region of interest" description="Disordered" evidence="1">
    <location>
        <begin position="113"/>
        <end position="149"/>
    </location>
</feature>
<protein>
    <recommendedName>
        <fullName evidence="3">Transcriptional corepressor SEUSS</fullName>
    </recommendedName>
</protein>
<feature type="compositionally biased region" description="Polar residues" evidence="1">
    <location>
        <begin position="681"/>
        <end position="695"/>
    </location>
</feature>
<dbReference type="AlphaFoldDB" id="A0A7C9AY72"/>
<feature type="region of interest" description="Disordered" evidence="1">
    <location>
        <begin position="78"/>
        <end position="97"/>
    </location>
</feature>
<feature type="region of interest" description="Disordered" evidence="1">
    <location>
        <begin position="230"/>
        <end position="266"/>
    </location>
</feature>
<dbReference type="Pfam" id="PF01803">
    <property type="entry name" value="LIM_bind"/>
    <property type="match status" value="1"/>
</dbReference>
<evidence type="ECO:0000256" key="1">
    <source>
        <dbReference type="SAM" id="MobiDB-lite"/>
    </source>
</evidence>
<reference evidence="2" key="1">
    <citation type="journal article" date="2013" name="J. Plant Res.">
        <title>Effect of fungi and light on seed germination of three Opuntia species from semiarid lands of central Mexico.</title>
        <authorList>
            <person name="Delgado-Sanchez P."/>
            <person name="Jimenez-Bremont J.F."/>
            <person name="Guerrero-Gonzalez Mde L."/>
            <person name="Flores J."/>
        </authorList>
    </citation>
    <scope>NUCLEOTIDE SEQUENCE</scope>
    <source>
        <tissue evidence="2">Cladode</tissue>
    </source>
</reference>
<name>A0A7C9AY72_OPUST</name>
<proteinExistence type="predicted"/>
<sequence>MVPSGPPTPIGGAQSVTPSLLRSNSGMLGGQGGPMPSQGAFPSLVSPRTQFPNGNLLGNVPNVSSFLNQSFGNGGANTGISASGNGPRGGVDAGAESDPLSGIGSGVGFNPTSSFAGNMANPGASGQVQGQQFPNSSGNQMLPDQPQSQQLEAQNFQQQFSANQQSQRQQFQSVRGGLGGVVPVKMEPQVTSDQHGPSQQHQQLPSLRGLGQVKLEPQQLQTMRGLGPVKLEPQQHSDQSLFLHQQQQHQQQHQQQQQQQQLLQQMSMSRQSSQAAAAFQLNLLHQQRLLQLQQQQQQQLLKAIPQQRGQLQQQFAPQNLPLRSPVKQVYEPGMCARRLTYYMYQQQHRPEDNNIEFWRKFVAEFFAPNAKKKWCVSMYGSGRQTTGVFPQDVWHCEICKRKPGRGFEATVEVLPRLFKIKYESGTLEELLYVDMPREYQNSLGQIVLDYAKAIQESVFEQLRVVRDGQLRIVFSPDLKICSWEFCARRHEELIPRRLLIPQVTQLGTAAQKYQAATQNSSSDVSVSDLQSNCNMFVASARQLAKALEVPLVNDLGYTKRYVRCLQISEVVNSMKDLIDYSRLTGAGPMESLAKFPRRTGTSGLQGQNQLPEEQQHQQQQDATQQAMIQNSSKNDQNSAQSGSMAIAASNGAPSVNNNPVNVSSACVSQSTIAGLLHQNSFNSRQNPMSNANSPYGGSSVQMPSPGSSSTMQQSQPNPSPFQSPTPSSSNNPPQASSHGAMAVSSNHLNSANSPVISNVQQPGLSGEGDTNDTQSSMQKMIQEMMMISQMNGGGAGMMGICSMGNDVKNVNGISPTGGNQSLNAVNCLTGNGPMGSNSGMGGAPFGGLARQTSMVNGMRTAVGNNQVGRNGRVGIPSMVQDQNMSHQQQELGNQMLSGLGTPNGFNSLQFDWKPSP</sequence>
<feature type="compositionally biased region" description="Polar residues" evidence="1">
    <location>
        <begin position="630"/>
        <end position="643"/>
    </location>
</feature>
<feature type="compositionally biased region" description="Low complexity" evidence="1">
    <location>
        <begin position="696"/>
        <end position="716"/>
    </location>
</feature>